<feature type="non-terminal residue" evidence="1">
    <location>
        <position position="1"/>
    </location>
</feature>
<evidence type="ECO:0000313" key="1">
    <source>
        <dbReference type="EMBL" id="SBS14387.1"/>
    </source>
</evidence>
<reference evidence="1" key="2">
    <citation type="submission" date="2016-06" db="EMBL/GenBank/DDBJ databases">
        <title>The genome of a short-lived fish provides insights into sex chromosome evolution and the genetic control of aging.</title>
        <authorList>
            <person name="Reichwald K."/>
            <person name="Felder M."/>
            <person name="Petzold A."/>
            <person name="Koch P."/>
            <person name="Groth M."/>
            <person name="Platzer M."/>
        </authorList>
    </citation>
    <scope>NUCLEOTIDE SEQUENCE</scope>
    <source>
        <tissue evidence="1">Brain</tissue>
    </source>
</reference>
<feature type="non-terminal residue" evidence="1">
    <location>
        <position position="43"/>
    </location>
</feature>
<sequence>RTRTHTHTEVISHKVIQLRRKQVIAFVSSYSMPSWPVIACIAV</sequence>
<dbReference type="EMBL" id="HAEI01011919">
    <property type="protein sequence ID" value="SBS14387.1"/>
    <property type="molecule type" value="Transcribed_RNA"/>
</dbReference>
<name>A0A1A8S8V5_9TELE</name>
<dbReference type="AlphaFoldDB" id="A0A1A8S8V5"/>
<protein>
    <submittedName>
        <fullName evidence="1">YqaJ-like viral recombinase domain</fullName>
    </submittedName>
</protein>
<gene>
    <name evidence="1" type="primary">Nfu_g_1_026122</name>
</gene>
<organism evidence="1">
    <name type="scientific">Nothobranchius rachovii</name>
    <name type="common">bluefin notho</name>
    <dbReference type="NCBI Taxonomy" id="451742"/>
    <lineage>
        <taxon>Eukaryota</taxon>
        <taxon>Metazoa</taxon>
        <taxon>Chordata</taxon>
        <taxon>Craniata</taxon>
        <taxon>Vertebrata</taxon>
        <taxon>Euteleostomi</taxon>
        <taxon>Actinopterygii</taxon>
        <taxon>Neopterygii</taxon>
        <taxon>Teleostei</taxon>
        <taxon>Neoteleostei</taxon>
        <taxon>Acanthomorphata</taxon>
        <taxon>Ovalentaria</taxon>
        <taxon>Atherinomorphae</taxon>
        <taxon>Cyprinodontiformes</taxon>
        <taxon>Nothobranchiidae</taxon>
        <taxon>Nothobranchius</taxon>
    </lineage>
</organism>
<accession>A0A1A8S8V5</accession>
<proteinExistence type="predicted"/>
<reference evidence="1" key="1">
    <citation type="submission" date="2016-05" db="EMBL/GenBank/DDBJ databases">
        <authorList>
            <person name="Lavstsen T."/>
            <person name="Jespersen J.S."/>
        </authorList>
    </citation>
    <scope>NUCLEOTIDE SEQUENCE</scope>
    <source>
        <tissue evidence="1">Brain</tissue>
    </source>
</reference>